<dbReference type="RefSeq" id="WP_162672858.1">
    <property type="nucleotide sequence ID" value="NZ_LR593886.1"/>
</dbReference>
<evidence type="ECO:0000256" key="5">
    <source>
        <dbReference type="PROSITE-ProRule" id="PRU10141"/>
    </source>
</evidence>
<organism evidence="7 8">
    <name type="scientific">Gemmata massiliana</name>
    <dbReference type="NCBI Taxonomy" id="1210884"/>
    <lineage>
        <taxon>Bacteria</taxon>
        <taxon>Pseudomonadati</taxon>
        <taxon>Planctomycetota</taxon>
        <taxon>Planctomycetia</taxon>
        <taxon>Gemmatales</taxon>
        <taxon>Gemmataceae</taxon>
        <taxon>Gemmata</taxon>
    </lineage>
</organism>
<protein>
    <recommendedName>
        <fullName evidence="6">Protein kinase domain-containing protein</fullName>
    </recommendedName>
</protein>
<dbReference type="PROSITE" id="PS50011">
    <property type="entry name" value="PROTEIN_KINASE_DOM"/>
    <property type="match status" value="1"/>
</dbReference>
<dbReference type="SMART" id="SM00220">
    <property type="entry name" value="S_TKc"/>
    <property type="match status" value="1"/>
</dbReference>
<evidence type="ECO:0000256" key="2">
    <source>
        <dbReference type="ARBA" id="ARBA00022741"/>
    </source>
</evidence>
<feature type="binding site" evidence="5">
    <location>
        <position position="100"/>
    </location>
    <ligand>
        <name>ATP</name>
        <dbReference type="ChEBI" id="CHEBI:30616"/>
    </ligand>
</feature>
<dbReference type="GO" id="GO:0005524">
    <property type="term" value="F:ATP binding"/>
    <property type="evidence" value="ECO:0007669"/>
    <property type="project" value="UniProtKB-UniRule"/>
</dbReference>
<reference evidence="7 8" key="1">
    <citation type="submission" date="2019-05" db="EMBL/GenBank/DDBJ databases">
        <authorList>
            <consortium name="Science for Life Laboratories"/>
        </authorList>
    </citation>
    <scope>NUCLEOTIDE SEQUENCE [LARGE SCALE GENOMIC DNA]</scope>
    <source>
        <strain evidence="7">Soil9</strain>
    </source>
</reference>
<dbReference type="Pfam" id="PF00069">
    <property type="entry name" value="Pkinase"/>
    <property type="match status" value="1"/>
</dbReference>
<dbReference type="Proteomes" id="UP000464178">
    <property type="component" value="Chromosome"/>
</dbReference>
<accession>A0A6P2DJD9</accession>
<keyword evidence="4 5" id="KW-0067">ATP-binding</keyword>
<sequence length="538" mass="58497">MPTSASEFLEFVRRSGVVEADLLTAYVRSTNLPTEAAECAAQLVRDGVLTHFQADRLRQGKWRGFVISEKYRLLEQIGAGGMGAVFLALHLRMGSLVALKMLAPERVGGPATLERFEREARAAANLNHPNLVRAFDIDEDDGVHYLVMEYVHGASLQHLGRGRLPAARATEYARQAALGLAAAHAAGLIHRDVKPSNLLLDATGTVKVVDLGLARFIHDRADKLTDEQTKDAILGTADYLAPEQALDSTAVDARADVYGLGATLYFLLTGRPPFSDGTVGEKLIAHQVRTPPPLDRADVPPGLDAAVRRMMAKDPDDRFQTTAEVADELARWVSEPVPPPAESDLPELCPAVRNLLPRSSTAPARRLHAASPARVRRRWWRAGAVACVLLAATVGVSGWVYQTIFPSYIPPPPVDRTKVPDPFQGIDGDKLLGADQAFGSVGQKRTVRIHIKGRDRNPDTGAIRFYSRTSGTDPKVFTVVIGPAVVERLRAVGVKSPYDDFFNESIEVTGLIAYLDNAPGRPVIEVTEPGQVRKVEPH</sequence>
<feature type="domain" description="Protein kinase" evidence="6">
    <location>
        <begin position="71"/>
        <end position="333"/>
    </location>
</feature>
<evidence type="ECO:0000256" key="4">
    <source>
        <dbReference type="ARBA" id="ARBA00022840"/>
    </source>
</evidence>
<evidence type="ECO:0000313" key="8">
    <source>
        <dbReference type="Proteomes" id="UP000464178"/>
    </source>
</evidence>
<dbReference type="KEGG" id="gms:SOIL9_73780"/>
<dbReference type="InterPro" id="IPR011009">
    <property type="entry name" value="Kinase-like_dom_sf"/>
</dbReference>
<gene>
    <name evidence="7" type="ORF">SOIL9_73780</name>
</gene>
<keyword evidence="2 5" id="KW-0547">Nucleotide-binding</keyword>
<dbReference type="SUPFAM" id="SSF56112">
    <property type="entry name" value="Protein kinase-like (PK-like)"/>
    <property type="match status" value="1"/>
</dbReference>
<dbReference type="GO" id="GO:0004674">
    <property type="term" value="F:protein serine/threonine kinase activity"/>
    <property type="evidence" value="ECO:0007669"/>
    <property type="project" value="UniProtKB-KW"/>
</dbReference>
<dbReference type="InterPro" id="IPR017441">
    <property type="entry name" value="Protein_kinase_ATP_BS"/>
</dbReference>
<proteinExistence type="predicted"/>
<evidence type="ECO:0000256" key="3">
    <source>
        <dbReference type="ARBA" id="ARBA00022777"/>
    </source>
</evidence>
<name>A0A6P2DJD9_9BACT</name>
<dbReference type="PROSITE" id="PS00107">
    <property type="entry name" value="PROTEIN_KINASE_ATP"/>
    <property type="match status" value="1"/>
</dbReference>
<evidence type="ECO:0000313" key="7">
    <source>
        <dbReference type="EMBL" id="VTS02852.1"/>
    </source>
</evidence>
<keyword evidence="7" id="KW-0723">Serine/threonine-protein kinase</keyword>
<dbReference type="PANTHER" id="PTHR43289:SF6">
    <property type="entry name" value="SERINE_THREONINE-PROTEIN KINASE NEKL-3"/>
    <property type="match status" value="1"/>
</dbReference>
<dbReference type="InterPro" id="IPR000719">
    <property type="entry name" value="Prot_kinase_dom"/>
</dbReference>
<keyword evidence="3 7" id="KW-0418">Kinase</keyword>
<dbReference type="CDD" id="cd14014">
    <property type="entry name" value="STKc_PknB_like"/>
    <property type="match status" value="1"/>
</dbReference>
<keyword evidence="8" id="KW-1185">Reference proteome</keyword>
<dbReference type="EMBL" id="LR593886">
    <property type="protein sequence ID" value="VTS02852.1"/>
    <property type="molecule type" value="Genomic_DNA"/>
</dbReference>
<dbReference type="PANTHER" id="PTHR43289">
    <property type="entry name" value="MITOGEN-ACTIVATED PROTEIN KINASE KINASE KINASE 20-RELATED"/>
    <property type="match status" value="1"/>
</dbReference>
<dbReference type="PROSITE" id="PS00108">
    <property type="entry name" value="PROTEIN_KINASE_ST"/>
    <property type="match status" value="1"/>
</dbReference>
<keyword evidence="1" id="KW-0808">Transferase</keyword>
<dbReference type="Gene3D" id="1.10.510.10">
    <property type="entry name" value="Transferase(Phosphotransferase) domain 1"/>
    <property type="match status" value="1"/>
</dbReference>
<dbReference type="InterPro" id="IPR008271">
    <property type="entry name" value="Ser/Thr_kinase_AS"/>
</dbReference>
<evidence type="ECO:0000256" key="1">
    <source>
        <dbReference type="ARBA" id="ARBA00022679"/>
    </source>
</evidence>
<evidence type="ECO:0000259" key="6">
    <source>
        <dbReference type="PROSITE" id="PS50011"/>
    </source>
</evidence>
<dbReference type="AlphaFoldDB" id="A0A6P2DJD9"/>
<dbReference type="Gene3D" id="3.30.200.20">
    <property type="entry name" value="Phosphorylase Kinase, domain 1"/>
    <property type="match status" value="1"/>
</dbReference>